<dbReference type="AlphaFoldDB" id="A0A226DRY6"/>
<sequence length="450" mass="51697">MGRDALSCRTSVQRPLKNKLIHEIITFARWFPQFLLTFLTHSDPFVKVSVYGIFLSMMDRPEVHVNKEIEKEDNIPLEVPPYEENIASVVNNHLILSTILAFLDVPCLKACRLVSKSWSYEATPKLSRKAVTRLDLRKPHLPDYPFVCQNIRVVVDASPKDANLSVFLNRFGPQIAKLTIYSALNLRMWVQHAPNLTSLQLQRVDWGQFFPKDEPPFSQIKDLSFCTATSSHSRPAPISDQVIHYFPSLHSLSLQDDDWTSGGTFVEEMLQGGALQGEIWSPYLHKLEISSRRGACMKLKLFLNLRRKWKTLRMGGVLLEGGRDVEKFQKFLHRNKETLQELEFQIRCSEKIQTCLVLPNLPKLRRLEIQFFQGSPKIEKFLYSQKFPVLEHISYEHGEEGCRHCLQIFLGDETQVCKTVKTLTVKLHGLNVAEELPNLAKLFPMSVVLG</sequence>
<protein>
    <recommendedName>
        <fullName evidence="3">F-box domain-containing protein</fullName>
    </recommendedName>
</protein>
<dbReference type="SUPFAM" id="SSF81383">
    <property type="entry name" value="F-box domain"/>
    <property type="match status" value="1"/>
</dbReference>
<evidence type="ECO:0000313" key="2">
    <source>
        <dbReference type="Proteomes" id="UP000198287"/>
    </source>
</evidence>
<proteinExistence type="predicted"/>
<dbReference type="Gene3D" id="3.80.10.10">
    <property type="entry name" value="Ribonuclease Inhibitor"/>
    <property type="match status" value="1"/>
</dbReference>
<dbReference type="EMBL" id="LNIX01000012">
    <property type="protein sequence ID" value="OXA47979.1"/>
    <property type="molecule type" value="Genomic_DNA"/>
</dbReference>
<organism evidence="1 2">
    <name type="scientific">Folsomia candida</name>
    <name type="common">Springtail</name>
    <dbReference type="NCBI Taxonomy" id="158441"/>
    <lineage>
        <taxon>Eukaryota</taxon>
        <taxon>Metazoa</taxon>
        <taxon>Ecdysozoa</taxon>
        <taxon>Arthropoda</taxon>
        <taxon>Hexapoda</taxon>
        <taxon>Collembola</taxon>
        <taxon>Entomobryomorpha</taxon>
        <taxon>Isotomoidea</taxon>
        <taxon>Isotomidae</taxon>
        <taxon>Proisotominae</taxon>
        <taxon>Folsomia</taxon>
    </lineage>
</organism>
<evidence type="ECO:0000313" key="1">
    <source>
        <dbReference type="EMBL" id="OXA47979.1"/>
    </source>
</evidence>
<dbReference type="InterPro" id="IPR036047">
    <property type="entry name" value="F-box-like_dom_sf"/>
</dbReference>
<dbReference type="Proteomes" id="UP000198287">
    <property type="component" value="Unassembled WGS sequence"/>
</dbReference>
<evidence type="ECO:0008006" key="3">
    <source>
        <dbReference type="Google" id="ProtNLM"/>
    </source>
</evidence>
<gene>
    <name evidence="1" type="ORF">Fcan01_17298</name>
</gene>
<keyword evidence="2" id="KW-1185">Reference proteome</keyword>
<name>A0A226DRY6_FOLCA</name>
<accession>A0A226DRY6</accession>
<comment type="caution">
    <text evidence="1">The sequence shown here is derived from an EMBL/GenBank/DDBJ whole genome shotgun (WGS) entry which is preliminary data.</text>
</comment>
<dbReference type="InterPro" id="IPR032675">
    <property type="entry name" value="LRR_dom_sf"/>
</dbReference>
<reference evidence="1 2" key="1">
    <citation type="submission" date="2015-12" db="EMBL/GenBank/DDBJ databases">
        <title>The genome of Folsomia candida.</title>
        <authorList>
            <person name="Faddeeva A."/>
            <person name="Derks M.F."/>
            <person name="Anvar Y."/>
            <person name="Smit S."/>
            <person name="Van Straalen N."/>
            <person name="Roelofs D."/>
        </authorList>
    </citation>
    <scope>NUCLEOTIDE SEQUENCE [LARGE SCALE GENOMIC DNA]</scope>
    <source>
        <strain evidence="1 2">VU population</strain>
        <tissue evidence="1">Whole body</tissue>
    </source>
</reference>
<dbReference type="SUPFAM" id="SSF52047">
    <property type="entry name" value="RNI-like"/>
    <property type="match status" value="1"/>
</dbReference>